<dbReference type="Gene3D" id="2.120.10.80">
    <property type="entry name" value="Kelch-type beta propeller"/>
    <property type="match status" value="1"/>
</dbReference>
<dbReference type="Gramene" id="Bo4g194650.1">
    <property type="protein sequence ID" value="Bo4g194650.1"/>
    <property type="gene ID" value="Bo4g194650"/>
</dbReference>
<evidence type="ECO:0000313" key="2">
    <source>
        <dbReference type="EnsemblPlants" id="Bo4g194650.1"/>
    </source>
</evidence>
<protein>
    <recommendedName>
        <fullName evidence="1">FKB95-like N-terminal Kelch domain-containing protein</fullName>
    </recommendedName>
</protein>
<dbReference type="AlphaFoldDB" id="A0A0D3C652"/>
<sequence length="170" mass="19021">MPPGGYVLGRVPMPPGDDAYSPPPRVVGSYYSDLVAVGSDIYNIGVADKPSQPQRTSGVSILDCKTHRWLKAPRMPVELDELSARVLDGKIYVLGRYHQDGSWKESFEVFNTCTQTWDLPCYGLDCDGITFTIDGKLHAVTFLDGVFAFNSKQCRWDLVEQYPTRIKPDQ</sequence>
<dbReference type="PANTHER" id="PTHR24414">
    <property type="entry name" value="F-BOX/KELCH-REPEAT PROTEIN SKIP4"/>
    <property type="match status" value="1"/>
</dbReference>
<dbReference type="HOGENOM" id="CLU_1572842_0_0_1"/>
<dbReference type="Pfam" id="PF25210">
    <property type="entry name" value="Kelch_FKB95"/>
    <property type="match status" value="1"/>
</dbReference>
<proteinExistence type="predicted"/>
<organism evidence="2 3">
    <name type="scientific">Brassica oleracea var. oleracea</name>
    <dbReference type="NCBI Taxonomy" id="109376"/>
    <lineage>
        <taxon>Eukaryota</taxon>
        <taxon>Viridiplantae</taxon>
        <taxon>Streptophyta</taxon>
        <taxon>Embryophyta</taxon>
        <taxon>Tracheophyta</taxon>
        <taxon>Spermatophyta</taxon>
        <taxon>Magnoliopsida</taxon>
        <taxon>eudicotyledons</taxon>
        <taxon>Gunneridae</taxon>
        <taxon>Pentapetalae</taxon>
        <taxon>rosids</taxon>
        <taxon>malvids</taxon>
        <taxon>Brassicales</taxon>
        <taxon>Brassicaceae</taxon>
        <taxon>Brassiceae</taxon>
        <taxon>Brassica</taxon>
    </lineage>
</organism>
<dbReference type="InterPro" id="IPR050354">
    <property type="entry name" value="F-box/kelch-repeat_ARATH"/>
</dbReference>
<dbReference type="eggNOG" id="KOG1072">
    <property type="taxonomic scope" value="Eukaryota"/>
</dbReference>
<dbReference type="InterPro" id="IPR057499">
    <property type="entry name" value="Kelch_FKB95"/>
</dbReference>
<dbReference type="EnsemblPlants" id="Bo4g194650.1">
    <property type="protein sequence ID" value="Bo4g194650.1"/>
    <property type="gene ID" value="Bo4g194650"/>
</dbReference>
<dbReference type="InterPro" id="IPR015915">
    <property type="entry name" value="Kelch-typ_b-propeller"/>
</dbReference>
<evidence type="ECO:0000313" key="3">
    <source>
        <dbReference type="Proteomes" id="UP000032141"/>
    </source>
</evidence>
<dbReference type="Proteomes" id="UP000032141">
    <property type="component" value="Chromosome C4"/>
</dbReference>
<accession>A0A0D3C652</accession>
<reference evidence="2 3" key="1">
    <citation type="journal article" date="2014" name="Genome Biol.">
        <title>Transcriptome and methylome profiling reveals relics of genome dominance in the mesopolyploid Brassica oleracea.</title>
        <authorList>
            <person name="Parkin I.A."/>
            <person name="Koh C."/>
            <person name="Tang H."/>
            <person name="Robinson S.J."/>
            <person name="Kagale S."/>
            <person name="Clarke W.E."/>
            <person name="Town C.D."/>
            <person name="Nixon J."/>
            <person name="Krishnakumar V."/>
            <person name="Bidwell S.L."/>
            <person name="Denoeud F."/>
            <person name="Belcram H."/>
            <person name="Links M.G."/>
            <person name="Just J."/>
            <person name="Clarke C."/>
            <person name="Bender T."/>
            <person name="Huebert T."/>
            <person name="Mason A.S."/>
            <person name="Pires J.C."/>
            <person name="Barker G."/>
            <person name="Moore J."/>
            <person name="Walley P.G."/>
            <person name="Manoli S."/>
            <person name="Batley J."/>
            <person name="Edwards D."/>
            <person name="Nelson M.N."/>
            <person name="Wang X."/>
            <person name="Paterson A.H."/>
            <person name="King G."/>
            <person name="Bancroft I."/>
            <person name="Chalhoub B."/>
            <person name="Sharpe A.G."/>
        </authorList>
    </citation>
    <scope>NUCLEOTIDE SEQUENCE</scope>
    <source>
        <strain evidence="2 3">cv. TO1000</strain>
    </source>
</reference>
<feature type="domain" description="FKB95-like N-terminal Kelch" evidence="1">
    <location>
        <begin position="29"/>
        <end position="160"/>
    </location>
</feature>
<keyword evidence="3" id="KW-1185">Reference proteome</keyword>
<evidence type="ECO:0000259" key="1">
    <source>
        <dbReference type="Pfam" id="PF25210"/>
    </source>
</evidence>
<reference evidence="2" key="2">
    <citation type="submission" date="2015-03" db="UniProtKB">
        <authorList>
            <consortium name="EnsemblPlants"/>
        </authorList>
    </citation>
    <scope>IDENTIFICATION</scope>
</reference>
<name>A0A0D3C652_BRAOL</name>
<dbReference type="PANTHER" id="PTHR24414:SF111">
    <property type="entry name" value="F-BOX DOMAIN-CONTAINING PROTEIN"/>
    <property type="match status" value="1"/>
</dbReference>
<dbReference type="SUPFAM" id="SSF117281">
    <property type="entry name" value="Kelch motif"/>
    <property type="match status" value="1"/>
</dbReference>